<feature type="compositionally biased region" description="Basic residues" evidence="1">
    <location>
        <begin position="71"/>
        <end position="82"/>
    </location>
</feature>
<dbReference type="EMBL" id="CAMXCT030006506">
    <property type="protein sequence ID" value="CAL4802211.1"/>
    <property type="molecule type" value="Genomic_DNA"/>
</dbReference>
<sequence length="101" mass="11155">MSLDHRILVPGNKTVQAMELEVDSEVILDGTQAKLTSMEWKHEPTMVLKISFRPDLPVAAFMRPPSILSKGSRKTPLRRGKRRGDGGDVVTIPDTEGSLTD</sequence>
<reference evidence="2" key="1">
    <citation type="submission" date="2022-10" db="EMBL/GenBank/DDBJ databases">
        <authorList>
            <person name="Chen Y."/>
            <person name="Dougan E. K."/>
            <person name="Chan C."/>
            <person name="Rhodes N."/>
            <person name="Thang M."/>
        </authorList>
    </citation>
    <scope>NUCLEOTIDE SEQUENCE</scope>
</reference>
<dbReference type="EMBL" id="CAMXCT020006506">
    <property type="protein sequence ID" value="CAL1168274.1"/>
    <property type="molecule type" value="Genomic_DNA"/>
</dbReference>
<evidence type="ECO:0000313" key="3">
    <source>
        <dbReference type="EMBL" id="CAL4802211.1"/>
    </source>
</evidence>
<evidence type="ECO:0000313" key="2">
    <source>
        <dbReference type="EMBL" id="CAI4014899.1"/>
    </source>
</evidence>
<proteinExistence type="predicted"/>
<dbReference type="Proteomes" id="UP001152797">
    <property type="component" value="Unassembled WGS sequence"/>
</dbReference>
<organism evidence="2">
    <name type="scientific">Cladocopium goreaui</name>
    <dbReference type="NCBI Taxonomy" id="2562237"/>
    <lineage>
        <taxon>Eukaryota</taxon>
        <taxon>Sar</taxon>
        <taxon>Alveolata</taxon>
        <taxon>Dinophyceae</taxon>
        <taxon>Suessiales</taxon>
        <taxon>Symbiodiniaceae</taxon>
        <taxon>Cladocopium</taxon>
    </lineage>
</organism>
<protein>
    <submittedName>
        <fullName evidence="3">Beta-N-acetylhexosaminidase</fullName>
    </submittedName>
</protein>
<reference evidence="3 4" key="2">
    <citation type="submission" date="2024-05" db="EMBL/GenBank/DDBJ databases">
        <authorList>
            <person name="Chen Y."/>
            <person name="Shah S."/>
            <person name="Dougan E. K."/>
            <person name="Thang M."/>
            <person name="Chan C."/>
        </authorList>
    </citation>
    <scope>NUCLEOTIDE SEQUENCE [LARGE SCALE GENOMIC DNA]</scope>
</reference>
<evidence type="ECO:0000256" key="1">
    <source>
        <dbReference type="SAM" id="MobiDB-lite"/>
    </source>
</evidence>
<comment type="caution">
    <text evidence="2">The sequence shown here is derived from an EMBL/GenBank/DDBJ whole genome shotgun (WGS) entry which is preliminary data.</text>
</comment>
<name>A0A9P1DSW4_9DINO</name>
<keyword evidence="4" id="KW-1185">Reference proteome</keyword>
<gene>
    <name evidence="2" type="ORF">C1SCF055_LOCUS39761</name>
</gene>
<dbReference type="AlphaFoldDB" id="A0A9P1DSW4"/>
<feature type="region of interest" description="Disordered" evidence="1">
    <location>
        <begin position="67"/>
        <end position="101"/>
    </location>
</feature>
<accession>A0A9P1DSW4</accession>
<evidence type="ECO:0000313" key="4">
    <source>
        <dbReference type="Proteomes" id="UP001152797"/>
    </source>
</evidence>
<dbReference type="OrthoDB" id="421425at2759"/>
<dbReference type="EMBL" id="CAMXCT010006506">
    <property type="protein sequence ID" value="CAI4014899.1"/>
    <property type="molecule type" value="Genomic_DNA"/>
</dbReference>